<dbReference type="Proteomes" id="UP000001052">
    <property type="component" value="Chromosome"/>
</dbReference>
<feature type="chain" id="PRO_5002993170" evidence="1">
    <location>
        <begin position="26"/>
        <end position="138"/>
    </location>
</feature>
<reference evidence="2 3" key="2">
    <citation type="journal article" date="2010" name="Stand. Genomic Sci.">
        <title>Complete genome sequence of Desulfohalobium retbaense type strain (HR(100)).</title>
        <authorList>
            <person name="Spring S."/>
            <person name="Nolan M."/>
            <person name="Lapidus A."/>
            <person name="Glavina Del Rio T."/>
            <person name="Copeland A."/>
            <person name="Tice H."/>
            <person name="Cheng J.F."/>
            <person name="Lucas S."/>
            <person name="Land M."/>
            <person name="Chen F."/>
            <person name="Bruce D."/>
            <person name="Goodwin L."/>
            <person name="Pitluck S."/>
            <person name="Ivanova N."/>
            <person name="Mavromatis K."/>
            <person name="Mikhailova N."/>
            <person name="Pati A."/>
            <person name="Chen A."/>
            <person name="Palaniappan K."/>
            <person name="Hauser L."/>
            <person name="Chang Y.J."/>
            <person name="Jeffries C.D."/>
            <person name="Munk C."/>
            <person name="Kiss H."/>
            <person name="Chain P."/>
            <person name="Han C."/>
            <person name="Brettin T."/>
            <person name="Detter J.C."/>
            <person name="Schuler E."/>
            <person name="Goker M."/>
            <person name="Rohde M."/>
            <person name="Bristow J."/>
            <person name="Eisen J.A."/>
            <person name="Markowitz V."/>
            <person name="Hugenholtz P."/>
            <person name="Kyrpides N.C."/>
            <person name="Klenk H.P."/>
        </authorList>
    </citation>
    <scope>NUCLEOTIDE SEQUENCE [LARGE SCALE GENOMIC DNA]</scope>
    <source>
        <strain evidence="2 3">DSM 5692</strain>
    </source>
</reference>
<dbReference type="AlphaFoldDB" id="C8X3C1"/>
<keyword evidence="3" id="KW-1185">Reference proteome</keyword>
<evidence type="ECO:0000256" key="1">
    <source>
        <dbReference type="SAM" id="SignalP"/>
    </source>
</evidence>
<reference evidence="3" key="1">
    <citation type="submission" date="2009-09" db="EMBL/GenBank/DDBJ databases">
        <title>The complete chromosome of Desulfohalobium retbaense DSM 5692.</title>
        <authorList>
            <consortium name="US DOE Joint Genome Institute (JGI-PGF)"/>
            <person name="Lucas S."/>
            <person name="Copeland A."/>
            <person name="Lapidus A."/>
            <person name="Glavina del Rio T."/>
            <person name="Dalin E."/>
            <person name="Tice H."/>
            <person name="Bruce D."/>
            <person name="Goodwin L."/>
            <person name="Pitluck S."/>
            <person name="Kyrpides N."/>
            <person name="Mavromatis K."/>
            <person name="Ivanova N."/>
            <person name="Mikhailova N."/>
            <person name="Munk A.C."/>
            <person name="Brettin T."/>
            <person name="Detter J.C."/>
            <person name="Han C."/>
            <person name="Tapia R."/>
            <person name="Larimer F."/>
            <person name="Land M."/>
            <person name="Hauser L."/>
            <person name="Markowitz V."/>
            <person name="Cheng J.-F."/>
            <person name="Hugenholtz P."/>
            <person name="Woyke T."/>
            <person name="Wu D."/>
            <person name="Spring S."/>
            <person name="Klenk H.-P."/>
            <person name="Eisen J.A."/>
        </authorList>
    </citation>
    <scope>NUCLEOTIDE SEQUENCE [LARGE SCALE GENOMIC DNA]</scope>
    <source>
        <strain evidence="3">DSM 5692</strain>
    </source>
</reference>
<dbReference type="EMBL" id="CP001734">
    <property type="protein sequence ID" value="ACV68918.1"/>
    <property type="molecule type" value="Genomic_DNA"/>
</dbReference>
<accession>C8X3C1</accession>
<dbReference type="HOGENOM" id="CLU_1851949_0_0_7"/>
<dbReference type="KEGG" id="drt:Dret_1634"/>
<evidence type="ECO:0000313" key="2">
    <source>
        <dbReference type="EMBL" id="ACV68918.1"/>
    </source>
</evidence>
<proteinExistence type="predicted"/>
<feature type="signal peptide" evidence="1">
    <location>
        <begin position="1"/>
        <end position="25"/>
    </location>
</feature>
<name>C8X3C1_DESRD</name>
<sequence length="138" mass="15333">MRTSKKSFVGLVFLLGALLSFALSANGECLQGKIVDVTDQNVILMQDCGGTIYPVHIYGVKITQKNASLVHELLVSQIGREVNCFSRRASLYDNRHICFRSGGSLQQQLLQLRLATVNTSECGDYLCSFWQNIQSQSQ</sequence>
<evidence type="ECO:0000313" key="3">
    <source>
        <dbReference type="Proteomes" id="UP000001052"/>
    </source>
</evidence>
<protein>
    <submittedName>
        <fullName evidence="2">Uncharacterized protein</fullName>
    </submittedName>
</protein>
<keyword evidence="1" id="KW-0732">Signal</keyword>
<gene>
    <name evidence="2" type="ordered locus">Dret_1634</name>
</gene>
<organism evidence="2 3">
    <name type="scientific">Desulfohalobium retbaense (strain ATCC 49708 / DSM 5692 / JCM 16813 / HR100)</name>
    <dbReference type="NCBI Taxonomy" id="485915"/>
    <lineage>
        <taxon>Bacteria</taxon>
        <taxon>Pseudomonadati</taxon>
        <taxon>Thermodesulfobacteriota</taxon>
        <taxon>Desulfovibrionia</taxon>
        <taxon>Desulfovibrionales</taxon>
        <taxon>Desulfohalobiaceae</taxon>
        <taxon>Desulfohalobium</taxon>
    </lineage>
</organism>